<dbReference type="InterPro" id="IPR046539">
    <property type="entry name" value="DUF6604"/>
</dbReference>
<dbReference type="AlphaFoldDB" id="A0A6A5T5X8"/>
<reference evidence="3" key="1">
    <citation type="journal article" date="2020" name="Stud. Mycol.">
        <title>101 Dothideomycetes genomes: a test case for predicting lifestyles and emergence of pathogens.</title>
        <authorList>
            <person name="Haridas S."/>
            <person name="Albert R."/>
            <person name="Binder M."/>
            <person name="Bloem J."/>
            <person name="Labutti K."/>
            <person name="Salamov A."/>
            <person name="Andreopoulos B."/>
            <person name="Baker S."/>
            <person name="Barry K."/>
            <person name="Bills G."/>
            <person name="Bluhm B."/>
            <person name="Cannon C."/>
            <person name="Castanera R."/>
            <person name="Culley D."/>
            <person name="Daum C."/>
            <person name="Ezra D."/>
            <person name="Gonzalez J."/>
            <person name="Henrissat B."/>
            <person name="Kuo A."/>
            <person name="Liang C."/>
            <person name="Lipzen A."/>
            <person name="Lutzoni F."/>
            <person name="Magnuson J."/>
            <person name="Mondo S."/>
            <person name="Nolan M."/>
            <person name="Ohm R."/>
            <person name="Pangilinan J."/>
            <person name="Park H.-J."/>
            <person name="Ramirez L."/>
            <person name="Alfaro M."/>
            <person name="Sun H."/>
            <person name="Tritt A."/>
            <person name="Yoshinaga Y."/>
            <person name="Zwiers L.-H."/>
            <person name="Turgeon B."/>
            <person name="Goodwin S."/>
            <person name="Spatafora J."/>
            <person name="Crous P."/>
            <person name="Grigoriev I."/>
        </authorList>
    </citation>
    <scope>NUCLEOTIDE SEQUENCE</scope>
    <source>
        <strain evidence="3">CBS 161.51</strain>
    </source>
</reference>
<accession>A0A6A5T5X8</accession>
<evidence type="ECO:0000256" key="1">
    <source>
        <dbReference type="SAM" id="MobiDB-lite"/>
    </source>
</evidence>
<keyword evidence="4" id="KW-1185">Reference proteome</keyword>
<sequence>MALLLPTQNYREYTLRFNESVNWLAHVAQATGTVNDVFKTIHKNASTTTGRRVQGQASKNENEIPPSPGANKIYDVPIQSLGKLASAVKRSKHTTVPMCLLSSMHEYTSLRHECLQWFLDNQSDRINALFIDNNGRQLVLYGALNSILITLRAKQTAAQESGLASLASEESTNTYKLKASSIEPAFAIYCLLKDVANIRSFVKKTWREFKNGDIGLQAASLATNAAMALVERLSNEFEDDFPNFKEKSHMTMHHSIIAHLAEGYCNIEAGGEIFIALDNLDENQGFTNTKASTALCTTLTTLMYDIFLKRSHAPRQVEAFQAILCKCVSQLAALPPDDKSFSNIYKDDYTYKAAYTMMKEIRLNSWIVFALQILWETQNELGEESLRAPEILRVVGMTLQNDYQHYAEAAWVDKTTIKPKDFVKAMKKLTKIMGDLTVDQGEEFQEFVDAHEKYTQWKLARMAELQLVDCHPSLCGVAMAYIRDTYHKESSDMAADFGHVVAVAHLYNAIQQSLPASEKPEWTDMDWFLSHQDCQWILAGKPVKQKDAYANDFCIALGLNPACYTKDRKFAITGKGLSEIHGKKGTGLRRFRYVSRYAELAVHRREKNFLQVGEPNKAEGDVVAMADAMASSEQNNIQDFRASHYAHPEPSPLATLGTFTHAVDEDEFALSFNVLGLHMTCLEMVKNLQTHCRENAPDDYPAEPYAKPQYKNAVVAEILRDIAGCPRLNETMFPHAVSLISEIIAAKGNECSTGADILLGEMREAQMAPEEDVDDEMSEDEEFITYDDTAEEESVADEMDQDE</sequence>
<dbReference type="PANTHER" id="PTHR38795:SF1">
    <property type="entry name" value="DUF6604 DOMAIN-CONTAINING PROTEIN"/>
    <property type="match status" value="1"/>
</dbReference>
<dbReference type="OrthoDB" id="3640263at2759"/>
<evidence type="ECO:0000259" key="2">
    <source>
        <dbReference type="Pfam" id="PF20253"/>
    </source>
</evidence>
<evidence type="ECO:0000313" key="4">
    <source>
        <dbReference type="Proteomes" id="UP000800038"/>
    </source>
</evidence>
<feature type="domain" description="DUF6604" evidence="2">
    <location>
        <begin position="13"/>
        <end position="157"/>
    </location>
</feature>
<evidence type="ECO:0000313" key="3">
    <source>
        <dbReference type="EMBL" id="KAF1947590.1"/>
    </source>
</evidence>
<name>A0A6A5T5X8_9PLEO</name>
<organism evidence="3 4">
    <name type="scientific">Clathrospora elynae</name>
    <dbReference type="NCBI Taxonomy" id="706981"/>
    <lineage>
        <taxon>Eukaryota</taxon>
        <taxon>Fungi</taxon>
        <taxon>Dikarya</taxon>
        <taxon>Ascomycota</taxon>
        <taxon>Pezizomycotina</taxon>
        <taxon>Dothideomycetes</taxon>
        <taxon>Pleosporomycetidae</taxon>
        <taxon>Pleosporales</taxon>
        <taxon>Diademaceae</taxon>
        <taxon>Clathrospora</taxon>
    </lineage>
</organism>
<dbReference type="PANTHER" id="PTHR38795">
    <property type="entry name" value="DUF6604 DOMAIN-CONTAINING PROTEIN"/>
    <property type="match status" value="1"/>
</dbReference>
<protein>
    <recommendedName>
        <fullName evidence="2">DUF6604 domain-containing protein</fullName>
    </recommendedName>
</protein>
<gene>
    <name evidence="3" type="ORF">EJ02DRAFT_429394</name>
</gene>
<feature type="region of interest" description="Disordered" evidence="1">
    <location>
        <begin position="45"/>
        <end position="71"/>
    </location>
</feature>
<proteinExistence type="predicted"/>
<dbReference type="Pfam" id="PF20253">
    <property type="entry name" value="DUF6604"/>
    <property type="match status" value="2"/>
</dbReference>
<feature type="compositionally biased region" description="Polar residues" evidence="1">
    <location>
        <begin position="45"/>
        <end position="59"/>
    </location>
</feature>
<feature type="domain" description="DUF6604" evidence="2">
    <location>
        <begin position="167"/>
        <end position="238"/>
    </location>
</feature>
<dbReference type="Proteomes" id="UP000800038">
    <property type="component" value="Unassembled WGS sequence"/>
</dbReference>
<dbReference type="EMBL" id="ML975997">
    <property type="protein sequence ID" value="KAF1947590.1"/>
    <property type="molecule type" value="Genomic_DNA"/>
</dbReference>